<dbReference type="GeneID" id="93279197"/>
<dbReference type="EMBL" id="FOIM01000017">
    <property type="protein sequence ID" value="SET86688.1"/>
    <property type="molecule type" value="Genomic_DNA"/>
</dbReference>
<dbReference type="Proteomes" id="UP000198508">
    <property type="component" value="Unassembled WGS sequence"/>
</dbReference>
<proteinExistence type="predicted"/>
<organism evidence="1 2">
    <name type="scientific">Enterocloster lavalensis</name>
    <dbReference type="NCBI Taxonomy" id="460384"/>
    <lineage>
        <taxon>Bacteria</taxon>
        <taxon>Bacillati</taxon>
        <taxon>Bacillota</taxon>
        <taxon>Clostridia</taxon>
        <taxon>Lachnospirales</taxon>
        <taxon>Lachnospiraceae</taxon>
        <taxon>Enterocloster</taxon>
    </lineage>
</organism>
<gene>
    <name evidence="1" type="ORF">SAMN05216313_11769</name>
</gene>
<protein>
    <submittedName>
        <fullName evidence="1">Uncharacterized protein</fullName>
    </submittedName>
</protein>
<accession>A0A1I0HRM9</accession>
<name>A0A1I0HRM9_9FIRM</name>
<dbReference type="RefSeq" id="WP_139201170.1">
    <property type="nucleotide sequence ID" value="NZ_FOIM01000017.1"/>
</dbReference>
<sequence>MMRFLWVEDFNEDKGDRTALEARWKEYFGLEEVIIKEDLKSALEYLDDRENFADFDGVLLDIRFPSGGDGIYEKYFSEIVTKKMYGDYLENGTGILLYLALALRYSYNQERIAFVSGNVDEGKNMRPLTDMVNLLIKFQHEPLSDIDWEDYRSQEEILATFYLETVKSRKVPYLEDGTIDWDTASAELWDNLKDQNSADRILDRLSEVQREIRNDSDGRKESGSLKYSSVCRQFNDCGLVLPRAFEKPYKDQDEKSWSFYEWKQGIETPYYVIRSGLIGMCRILRENFISAQGEEYASGLTDPFWRRAQLGWWKYLWRKANEDETDGGPSKEQFIQEHRAAWDREMCELLTSVPAMLPAMSASAGAATLNTQAEAAVREILRYVDGMGDLKPEPRTRDLDACCLTMKLARNWTSHQGIRDMTIENCGFLLALCLRGYFDISGLPERSRRDYLAREESLLKLLGPGTDMPERNVIIELLAQSFDQLLAKNKAVYEAGRSGKDTPVYKIISGIGHQESKCRETVSMDEIYLLFWQLMFRGMPADQDSGLKIILKYTAEPVLRAAGKLDAEAETWKNGNV</sequence>
<reference evidence="2" key="1">
    <citation type="submission" date="2016-10" db="EMBL/GenBank/DDBJ databases">
        <authorList>
            <person name="Varghese N."/>
            <person name="Submissions S."/>
        </authorList>
    </citation>
    <scope>NUCLEOTIDE SEQUENCE [LARGE SCALE GENOMIC DNA]</scope>
    <source>
        <strain evidence="2">NLAE-zl-G277</strain>
    </source>
</reference>
<dbReference type="STRING" id="460384.SAMN05216313_11769"/>
<keyword evidence="2" id="KW-1185">Reference proteome</keyword>
<dbReference type="AlphaFoldDB" id="A0A1I0HRM9"/>
<evidence type="ECO:0000313" key="1">
    <source>
        <dbReference type="EMBL" id="SET86688.1"/>
    </source>
</evidence>
<evidence type="ECO:0000313" key="2">
    <source>
        <dbReference type="Proteomes" id="UP000198508"/>
    </source>
</evidence>